<gene>
    <name evidence="7" type="ORF">JCR33_19540</name>
</gene>
<name>A0A934ISD8_9HYPH</name>
<dbReference type="SUPFAM" id="SSF53720">
    <property type="entry name" value="ALDH-like"/>
    <property type="match status" value="1"/>
</dbReference>
<evidence type="ECO:0000256" key="3">
    <source>
        <dbReference type="PROSITE-ProRule" id="PRU10007"/>
    </source>
</evidence>
<dbReference type="RefSeq" id="WP_198883809.1">
    <property type="nucleotide sequence ID" value="NZ_JAEKJA010000021.1"/>
</dbReference>
<evidence type="ECO:0000256" key="5">
    <source>
        <dbReference type="SAM" id="MobiDB-lite"/>
    </source>
</evidence>
<organism evidence="7 8">
    <name type="scientific">Acuticoccus mangrovi</name>
    <dbReference type="NCBI Taxonomy" id="2796142"/>
    <lineage>
        <taxon>Bacteria</taxon>
        <taxon>Pseudomonadati</taxon>
        <taxon>Pseudomonadota</taxon>
        <taxon>Alphaproteobacteria</taxon>
        <taxon>Hyphomicrobiales</taxon>
        <taxon>Amorphaceae</taxon>
        <taxon>Acuticoccus</taxon>
    </lineage>
</organism>
<dbReference type="Proteomes" id="UP000609531">
    <property type="component" value="Unassembled WGS sequence"/>
</dbReference>
<reference evidence="7" key="1">
    <citation type="submission" date="2020-12" db="EMBL/GenBank/DDBJ databases">
        <title>Bacterial taxonomy.</title>
        <authorList>
            <person name="Pan X."/>
        </authorList>
    </citation>
    <scope>NUCLEOTIDE SEQUENCE</scope>
    <source>
        <strain evidence="7">B2012</strain>
    </source>
</reference>
<comment type="caution">
    <text evidence="7">The sequence shown here is derived from an EMBL/GenBank/DDBJ whole genome shotgun (WGS) entry which is preliminary data.</text>
</comment>
<dbReference type="InterPro" id="IPR016162">
    <property type="entry name" value="Ald_DH_N"/>
</dbReference>
<dbReference type="InterPro" id="IPR016163">
    <property type="entry name" value="Ald_DH_C"/>
</dbReference>
<dbReference type="InterPro" id="IPR016161">
    <property type="entry name" value="Ald_DH/histidinol_DH"/>
</dbReference>
<dbReference type="InterPro" id="IPR015590">
    <property type="entry name" value="Aldehyde_DH_dom"/>
</dbReference>
<dbReference type="PANTHER" id="PTHR11699">
    <property type="entry name" value="ALDEHYDE DEHYDROGENASE-RELATED"/>
    <property type="match status" value="1"/>
</dbReference>
<evidence type="ECO:0000313" key="8">
    <source>
        <dbReference type="Proteomes" id="UP000609531"/>
    </source>
</evidence>
<dbReference type="PROSITE" id="PS00070">
    <property type="entry name" value="ALDEHYDE_DEHYDR_CYS"/>
    <property type="match status" value="1"/>
</dbReference>
<comment type="similarity">
    <text evidence="1 4">Belongs to the aldehyde dehydrogenase family.</text>
</comment>
<feature type="domain" description="Aldehyde dehydrogenase" evidence="6">
    <location>
        <begin position="17"/>
        <end position="474"/>
    </location>
</feature>
<dbReference type="CDD" id="cd07097">
    <property type="entry name" value="ALDH_KGSADH-YcbD"/>
    <property type="match status" value="1"/>
</dbReference>
<keyword evidence="2 4" id="KW-0560">Oxidoreductase</keyword>
<accession>A0A934ISD8</accession>
<dbReference type="Gene3D" id="3.40.605.10">
    <property type="entry name" value="Aldehyde Dehydrogenase, Chain A, domain 1"/>
    <property type="match status" value="1"/>
</dbReference>
<feature type="region of interest" description="Disordered" evidence="5">
    <location>
        <begin position="1"/>
        <end position="25"/>
    </location>
</feature>
<protein>
    <submittedName>
        <fullName evidence="7">Aldehyde dehydrogenase family protein</fullName>
    </submittedName>
</protein>
<feature type="active site" evidence="3">
    <location>
        <position position="247"/>
    </location>
</feature>
<sequence>MDLHQNLIGGEWTGGEDASDNINPSDTNDVIGRYARADAAATREAIAAAKAAAPAWARSNPAQRHAILSAAAAEIMARKAELGELLAREEGKTLAEGIGEAARAGQIFDFFAGETLRLAGDVLPSIRPNVGIEITREPMGVVGIITPWNFPIAIPAWKIAPALCYGNTIVFKPADLVPGCAWAIADILKRAGLPDGVLNLVMGRGSVVGEAILDSADVDAVTFTGSVGTGKHVAAKCAQYMRKVQLEMGGKNPLVVLDDADLGIAVDCAINGAFFSTGQRCTASSRLIVTEGIHDKFVAATIDKLKALTVDDARKDGTHIGPVVDQKQLDTDLKYLDIGRSEDSANLAWGGELLNRATPGFYLQPALFTETTNDMRINREEIFGPVATVIRAKDYDEALALANDTPFGLSSGICTTSLKYATHFKRNAEAGMVMVNLPTAGVDPHVPFGGRKGSSYGPREQGRYAAEFYTTVKTAYSLA</sequence>
<evidence type="ECO:0000256" key="1">
    <source>
        <dbReference type="ARBA" id="ARBA00009986"/>
    </source>
</evidence>
<dbReference type="Gene3D" id="3.40.309.10">
    <property type="entry name" value="Aldehyde Dehydrogenase, Chain A, domain 2"/>
    <property type="match status" value="1"/>
</dbReference>
<evidence type="ECO:0000256" key="4">
    <source>
        <dbReference type="RuleBase" id="RU003345"/>
    </source>
</evidence>
<dbReference type="InterPro" id="IPR016160">
    <property type="entry name" value="Ald_DH_CS_CYS"/>
</dbReference>
<dbReference type="GO" id="GO:0016620">
    <property type="term" value="F:oxidoreductase activity, acting on the aldehyde or oxo group of donors, NAD or NADP as acceptor"/>
    <property type="evidence" value="ECO:0007669"/>
    <property type="project" value="InterPro"/>
</dbReference>
<keyword evidence="8" id="KW-1185">Reference proteome</keyword>
<dbReference type="FunFam" id="3.40.605.10:FF:000007">
    <property type="entry name" value="NAD/NADP-dependent betaine aldehyde dehydrogenase"/>
    <property type="match status" value="1"/>
</dbReference>
<dbReference type="PROSITE" id="PS00687">
    <property type="entry name" value="ALDEHYDE_DEHYDR_GLU"/>
    <property type="match status" value="1"/>
</dbReference>
<dbReference type="InterPro" id="IPR029510">
    <property type="entry name" value="Ald_DH_CS_GLU"/>
</dbReference>
<evidence type="ECO:0000256" key="2">
    <source>
        <dbReference type="ARBA" id="ARBA00023002"/>
    </source>
</evidence>
<dbReference type="AlphaFoldDB" id="A0A934ISD8"/>
<dbReference type="Pfam" id="PF00171">
    <property type="entry name" value="Aldedh"/>
    <property type="match status" value="1"/>
</dbReference>
<evidence type="ECO:0000313" key="7">
    <source>
        <dbReference type="EMBL" id="MBJ3777906.1"/>
    </source>
</evidence>
<dbReference type="EMBL" id="JAEKJA010000021">
    <property type="protein sequence ID" value="MBJ3777906.1"/>
    <property type="molecule type" value="Genomic_DNA"/>
</dbReference>
<evidence type="ECO:0000259" key="6">
    <source>
        <dbReference type="Pfam" id="PF00171"/>
    </source>
</evidence>
<proteinExistence type="inferred from homology"/>